<protein>
    <submittedName>
        <fullName evidence="3">Putative toxin-antitoxin system antitoxin component (TIGR02293 family)</fullName>
    </submittedName>
</protein>
<dbReference type="InterPro" id="IPR011979">
    <property type="entry name" value="Antitox_Xre"/>
</dbReference>
<evidence type="ECO:0000259" key="2">
    <source>
        <dbReference type="Pfam" id="PF20432"/>
    </source>
</evidence>
<evidence type="ECO:0000259" key="1">
    <source>
        <dbReference type="Pfam" id="PF09722"/>
    </source>
</evidence>
<dbReference type="RefSeq" id="WP_132923958.1">
    <property type="nucleotide sequence ID" value="NZ_SJOI01000001.1"/>
</dbReference>
<feature type="domain" description="Antitoxin Xre-like helix-turn-helix" evidence="2">
    <location>
        <begin position="36"/>
        <end position="90"/>
    </location>
</feature>
<dbReference type="Pfam" id="PF20432">
    <property type="entry name" value="Xre-like-HTH"/>
    <property type="match status" value="1"/>
</dbReference>
<keyword evidence="4" id="KW-1185">Reference proteome</keyword>
<dbReference type="Pfam" id="PF09722">
    <property type="entry name" value="Xre_MbcA_ParS_C"/>
    <property type="match status" value="1"/>
</dbReference>
<comment type="caution">
    <text evidence="3">The sequence shown here is derived from an EMBL/GenBank/DDBJ whole genome shotgun (WGS) entry which is preliminary data.</text>
</comment>
<organism evidence="3 4">
    <name type="scientific">Sodalis ligni</name>
    <dbReference type="NCBI Taxonomy" id="2697027"/>
    <lineage>
        <taxon>Bacteria</taxon>
        <taxon>Pseudomonadati</taxon>
        <taxon>Pseudomonadota</taxon>
        <taxon>Gammaproteobacteria</taxon>
        <taxon>Enterobacterales</taxon>
        <taxon>Bruguierivoracaceae</taxon>
        <taxon>Sodalis</taxon>
    </lineage>
</organism>
<proteinExistence type="predicted"/>
<evidence type="ECO:0000313" key="3">
    <source>
        <dbReference type="EMBL" id="TCL05235.1"/>
    </source>
</evidence>
<dbReference type="InterPro" id="IPR046847">
    <property type="entry name" value="Xre-like_HTH"/>
</dbReference>
<dbReference type="GO" id="GO:0003677">
    <property type="term" value="F:DNA binding"/>
    <property type="evidence" value="ECO:0007669"/>
    <property type="project" value="InterPro"/>
</dbReference>
<name>A0A4R1NCG8_9GAMM</name>
<sequence>MRAYIPSHEPQHNALWKFAGLPVSRGRELTNVLKIGLPVNVLDSIHQWSDMSKADILRIAGINERNVARRKSTGTTFSPDESERIARLVRVMDASVHLFGGNKPDAYTWLRSPVKGLGNVTPVSLLSTESGALEVLDLIGRLEHGVYS</sequence>
<dbReference type="AlphaFoldDB" id="A0A4R1NCG8"/>
<dbReference type="OrthoDB" id="8595277at2"/>
<dbReference type="Proteomes" id="UP000294555">
    <property type="component" value="Unassembled WGS sequence"/>
</dbReference>
<dbReference type="NCBIfam" id="TIGR02293">
    <property type="entry name" value="TAS_TIGR02293"/>
    <property type="match status" value="1"/>
</dbReference>
<dbReference type="InterPro" id="IPR024467">
    <property type="entry name" value="Xre/MbcA/ParS-like_toxin-bd"/>
</dbReference>
<reference evidence="3 4" key="1">
    <citation type="submission" date="2019-02" db="EMBL/GenBank/DDBJ databases">
        <title>Investigation of anaerobic lignin degradation for improved lignocellulosic biofuels.</title>
        <authorList>
            <person name="Deangelis K."/>
        </authorList>
    </citation>
    <scope>NUCLEOTIDE SEQUENCE [LARGE SCALE GENOMIC DNA]</scope>
    <source>
        <strain evidence="3 4">159R</strain>
    </source>
</reference>
<gene>
    <name evidence="3" type="ORF">EZJ58_3409</name>
</gene>
<accession>A0A4R1NCG8</accession>
<evidence type="ECO:0000313" key="4">
    <source>
        <dbReference type="Proteomes" id="UP000294555"/>
    </source>
</evidence>
<feature type="domain" description="Antitoxin Xre/MbcA/ParS-like toxin-binding" evidence="1">
    <location>
        <begin position="97"/>
        <end position="145"/>
    </location>
</feature>
<dbReference type="EMBL" id="SJOI01000001">
    <property type="protein sequence ID" value="TCL05235.1"/>
    <property type="molecule type" value="Genomic_DNA"/>
</dbReference>